<accession>A0A840S0E3</accession>
<name>A0A840S0E3_9BURK</name>
<proteinExistence type="predicted"/>
<evidence type="ECO:0000313" key="3">
    <source>
        <dbReference type="Proteomes" id="UP000554837"/>
    </source>
</evidence>
<sequence>MRASLTARVFGLVLAFASGAVHAGLLARGDGLVYDADLDVTWIADFNLFGSMAKANPSFIAEIVSRSPTVKSAVGGYSSFGIGGSTGTYSVTEADFLVRDGSSSLMTWFGAQAWAAQLSYQGLGGWRVAGSFLWEDGAFSNELYHLWTYDLGITGADPGGRAGTIAMFTGQVNFGGGYWLGSELDAIGQNGYVSSAAIYPNAIGASTALNRWNVMLVRDGDVDRQIPEPASLMLVLLGLLCVSATRLWARLPA</sequence>
<dbReference type="Proteomes" id="UP000554837">
    <property type="component" value="Unassembled WGS sequence"/>
</dbReference>
<gene>
    <name evidence="2" type="ORF">HNQ51_000141</name>
</gene>
<dbReference type="OrthoDB" id="8537107at2"/>
<evidence type="ECO:0000313" key="2">
    <source>
        <dbReference type="EMBL" id="MBB5202848.1"/>
    </source>
</evidence>
<evidence type="ECO:0000256" key="1">
    <source>
        <dbReference type="SAM" id="SignalP"/>
    </source>
</evidence>
<evidence type="ECO:0008006" key="4">
    <source>
        <dbReference type="Google" id="ProtNLM"/>
    </source>
</evidence>
<reference evidence="2 3" key="1">
    <citation type="submission" date="2020-08" db="EMBL/GenBank/DDBJ databases">
        <title>Genomic Encyclopedia of Type Strains, Phase IV (KMG-IV): sequencing the most valuable type-strain genomes for metagenomic binning, comparative biology and taxonomic classification.</title>
        <authorList>
            <person name="Goeker M."/>
        </authorList>
    </citation>
    <scope>NUCLEOTIDE SEQUENCE [LARGE SCALE GENOMIC DNA]</scope>
    <source>
        <strain evidence="2 3">DSM 23958</strain>
    </source>
</reference>
<feature type="chain" id="PRO_5032515435" description="PEP-CTERM protein-sorting domain-containing protein" evidence="1">
    <location>
        <begin position="24"/>
        <end position="253"/>
    </location>
</feature>
<comment type="caution">
    <text evidence="2">The sequence shown here is derived from an EMBL/GenBank/DDBJ whole genome shotgun (WGS) entry which is preliminary data.</text>
</comment>
<dbReference type="AlphaFoldDB" id="A0A840S0E3"/>
<feature type="signal peptide" evidence="1">
    <location>
        <begin position="1"/>
        <end position="23"/>
    </location>
</feature>
<dbReference type="RefSeq" id="WP_138858062.1">
    <property type="nucleotide sequence ID" value="NZ_CP040709.1"/>
</dbReference>
<keyword evidence="3" id="KW-1185">Reference proteome</keyword>
<organism evidence="2 3">
    <name type="scientific">Inhella inkyongensis</name>
    <dbReference type="NCBI Taxonomy" id="392593"/>
    <lineage>
        <taxon>Bacteria</taxon>
        <taxon>Pseudomonadati</taxon>
        <taxon>Pseudomonadota</taxon>
        <taxon>Betaproteobacteria</taxon>
        <taxon>Burkholderiales</taxon>
        <taxon>Sphaerotilaceae</taxon>
        <taxon>Inhella</taxon>
    </lineage>
</organism>
<keyword evidence="1" id="KW-0732">Signal</keyword>
<dbReference type="EMBL" id="JACHHO010000001">
    <property type="protein sequence ID" value="MBB5202848.1"/>
    <property type="molecule type" value="Genomic_DNA"/>
</dbReference>
<protein>
    <recommendedName>
        <fullName evidence="4">PEP-CTERM protein-sorting domain-containing protein</fullName>
    </recommendedName>
</protein>